<dbReference type="PRINTS" id="PR00866">
    <property type="entry name" value="RNADNAPOLMS"/>
</dbReference>
<dbReference type="CDD" id="cd03487">
    <property type="entry name" value="RT_Bac_retron_II"/>
    <property type="match status" value="1"/>
</dbReference>
<dbReference type="PANTHER" id="PTHR34047">
    <property type="entry name" value="NUCLEAR INTRON MATURASE 1, MITOCHONDRIAL-RELATED"/>
    <property type="match status" value="1"/>
</dbReference>
<proteinExistence type="inferred from homology"/>
<dbReference type="InterPro" id="IPR000123">
    <property type="entry name" value="Reverse_transcriptase_msDNA"/>
</dbReference>
<accession>A0A2P1DUY4</accession>
<evidence type="ECO:0000256" key="5">
    <source>
        <dbReference type="ARBA" id="ARBA00022842"/>
    </source>
</evidence>
<reference evidence="12" key="1">
    <citation type="submission" date="2017-02" db="EMBL/GenBank/DDBJ databases">
        <title>Complete genome sequence of Cupriavidus necator strain NH9, a 3-chlorobenzoate degrader.</title>
        <authorList>
            <person name="Moriuchi R."/>
            <person name="Dohra H."/>
            <person name="Ogawa N."/>
        </authorList>
    </citation>
    <scope>NUCLEOTIDE SEQUENCE [LARGE SCALE GENOMIC DNA]</scope>
    <source>
        <strain evidence="12">NH9</strain>
    </source>
</reference>
<dbReference type="EMBL" id="CP017757">
    <property type="protein sequence ID" value="AVK72212.1"/>
    <property type="molecule type" value="Genomic_DNA"/>
</dbReference>
<evidence type="ECO:0000256" key="4">
    <source>
        <dbReference type="ARBA" id="ARBA00022723"/>
    </source>
</evidence>
<keyword evidence="4" id="KW-0479">Metal-binding</keyword>
<dbReference type="Proteomes" id="UP000189627">
    <property type="component" value="Chromosome 1"/>
</dbReference>
<dbReference type="InterPro" id="IPR043502">
    <property type="entry name" value="DNA/RNA_pol_sf"/>
</dbReference>
<sequence>MKIALRKALHDSLGLPEDQLNRLILRSPYSYKVYTIPKRSGGLRVIAQPAKETKFLQHWLMANVFRNLPVHECATAYQAGSSIKKNAELHKNNSYLVKLDFKNFFPSISARDLISHMRRHLDGSLDEEAQRDIARISCIRLPDAPGLCLSIGAPSSPMLSNSVMFEFDTAVHGWCNERGVRYSRYADDLSFSTNERGASGDIKEYVLSVVERLEYPRLSLNDKKSVFLSKKHQRRITGLIINNENQISLGRDRKREISALIHKFSVGALPDSEIFRLQGLLGFARDVEPRFFVSMSKKYTSDTISNILSTRKKP</sequence>
<dbReference type="InterPro" id="IPR000477">
    <property type="entry name" value="RT_dom"/>
</dbReference>
<dbReference type="PROSITE" id="PS50878">
    <property type="entry name" value="RT_POL"/>
    <property type="match status" value="1"/>
</dbReference>
<evidence type="ECO:0000256" key="1">
    <source>
        <dbReference type="ARBA" id="ARBA00012493"/>
    </source>
</evidence>
<keyword evidence="6 11" id="KW-0695">RNA-directed DNA polymerase</keyword>
<evidence type="ECO:0000256" key="6">
    <source>
        <dbReference type="ARBA" id="ARBA00022918"/>
    </source>
</evidence>
<dbReference type="NCBIfam" id="NF038233">
    <property type="entry name" value="retron_St85_RT"/>
    <property type="match status" value="1"/>
</dbReference>
<dbReference type="GO" id="GO:0051607">
    <property type="term" value="P:defense response to virus"/>
    <property type="evidence" value="ECO:0007669"/>
    <property type="project" value="UniProtKB-KW"/>
</dbReference>
<evidence type="ECO:0000256" key="7">
    <source>
        <dbReference type="ARBA" id="ARBA00023118"/>
    </source>
</evidence>
<feature type="domain" description="Reverse transcriptase" evidence="10">
    <location>
        <begin position="17"/>
        <end position="241"/>
    </location>
</feature>
<dbReference type="RefSeq" id="WP_078197910.1">
    <property type="nucleotide sequence ID" value="NZ_CP017757.2"/>
</dbReference>
<comment type="catalytic activity">
    <reaction evidence="9">
        <text>DNA(n) + a 2'-deoxyribonucleoside 5'-triphosphate = DNA(n+1) + diphosphate</text>
        <dbReference type="Rhea" id="RHEA:22508"/>
        <dbReference type="Rhea" id="RHEA-COMP:17339"/>
        <dbReference type="Rhea" id="RHEA-COMP:17340"/>
        <dbReference type="ChEBI" id="CHEBI:33019"/>
        <dbReference type="ChEBI" id="CHEBI:61560"/>
        <dbReference type="ChEBI" id="CHEBI:173112"/>
        <dbReference type="EC" id="2.7.7.49"/>
    </reaction>
</comment>
<dbReference type="OrthoDB" id="7055795at2"/>
<dbReference type="GO" id="GO:0003723">
    <property type="term" value="F:RNA binding"/>
    <property type="evidence" value="ECO:0007669"/>
    <property type="project" value="InterPro"/>
</dbReference>
<evidence type="ECO:0000256" key="3">
    <source>
        <dbReference type="ARBA" id="ARBA00022695"/>
    </source>
</evidence>
<keyword evidence="5" id="KW-0460">Magnesium</keyword>
<dbReference type="PANTHER" id="PTHR34047:SF7">
    <property type="entry name" value="RNA-DIRECTED DNA POLYMERASE"/>
    <property type="match status" value="1"/>
</dbReference>
<organism evidence="11 12">
    <name type="scientific">Cupriavidus necator</name>
    <name type="common">Alcaligenes eutrophus</name>
    <name type="synonym">Ralstonia eutropha</name>
    <dbReference type="NCBI Taxonomy" id="106590"/>
    <lineage>
        <taxon>Bacteria</taxon>
        <taxon>Pseudomonadati</taxon>
        <taxon>Pseudomonadota</taxon>
        <taxon>Betaproteobacteria</taxon>
        <taxon>Burkholderiales</taxon>
        <taxon>Burkholderiaceae</taxon>
        <taxon>Cupriavidus</taxon>
    </lineage>
</organism>
<gene>
    <name evidence="11" type="ORF">BJN34_0145</name>
</gene>
<keyword evidence="3" id="KW-0548">Nucleotidyltransferase</keyword>
<comment type="similarity">
    <text evidence="8">Belongs to the bacterial reverse transcriptase family.</text>
</comment>
<dbReference type="Pfam" id="PF00078">
    <property type="entry name" value="RVT_1"/>
    <property type="match status" value="1"/>
</dbReference>
<evidence type="ECO:0000256" key="8">
    <source>
        <dbReference type="ARBA" id="ARBA00034120"/>
    </source>
</evidence>
<dbReference type="InterPro" id="IPR051083">
    <property type="entry name" value="GrpII_Intron_Splice-Mob/Def"/>
</dbReference>
<dbReference type="GO" id="GO:0046872">
    <property type="term" value="F:metal ion binding"/>
    <property type="evidence" value="ECO:0007669"/>
    <property type="project" value="UniProtKB-KW"/>
</dbReference>
<dbReference type="KEGG" id="cuh:BJN34_0145"/>
<protein>
    <recommendedName>
        <fullName evidence="1">RNA-directed DNA polymerase</fullName>
        <ecNumber evidence="1">2.7.7.49</ecNumber>
    </recommendedName>
</protein>
<evidence type="ECO:0000313" key="11">
    <source>
        <dbReference type="EMBL" id="AVK72212.1"/>
    </source>
</evidence>
<name>A0A2P1DUY4_CUPNE</name>
<dbReference type="EC" id="2.7.7.49" evidence="1"/>
<dbReference type="GO" id="GO:0003964">
    <property type="term" value="F:RNA-directed DNA polymerase activity"/>
    <property type="evidence" value="ECO:0007669"/>
    <property type="project" value="UniProtKB-KW"/>
</dbReference>
<evidence type="ECO:0000256" key="9">
    <source>
        <dbReference type="ARBA" id="ARBA00048173"/>
    </source>
</evidence>
<dbReference type="SUPFAM" id="SSF56672">
    <property type="entry name" value="DNA/RNA polymerases"/>
    <property type="match status" value="1"/>
</dbReference>
<evidence type="ECO:0000256" key="2">
    <source>
        <dbReference type="ARBA" id="ARBA00022679"/>
    </source>
</evidence>
<keyword evidence="2" id="KW-0808">Transferase</keyword>
<dbReference type="AlphaFoldDB" id="A0A2P1DUY4"/>
<keyword evidence="7" id="KW-0051">Antiviral defense</keyword>
<evidence type="ECO:0000259" key="10">
    <source>
        <dbReference type="PROSITE" id="PS50878"/>
    </source>
</evidence>
<evidence type="ECO:0000313" key="12">
    <source>
        <dbReference type="Proteomes" id="UP000189627"/>
    </source>
</evidence>